<dbReference type="CDD" id="cd00161">
    <property type="entry name" value="beta-trefoil_Ricin-like"/>
    <property type="match status" value="1"/>
</dbReference>
<dbReference type="SUPFAM" id="SSF50370">
    <property type="entry name" value="Ricin B-like lectins"/>
    <property type="match status" value="1"/>
</dbReference>
<dbReference type="PROSITE" id="PS50231">
    <property type="entry name" value="RICIN_B_LECTIN"/>
    <property type="match status" value="1"/>
</dbReference>
<reference evidence="3" key="1">
    <citation type="submission" date="2020-11" db="EMBL/GenBank/DDBJ databases">
        <title>Isolation and identification of active actinomycetes.</title>
        <authorList>
            <person name="Sun X."/>
        </authorList>
    </citation>
    <scope>NUCLEOTIDE SEQUENCE</scope>
    <source>
        <strain evidence="3">NEAU-A11</strain>
    </source>
</reference>
<dbReference type="RefSeq" id="WP_196418340.1">
    <property type="nucleotide sequence ID" value="NZ_JADQTO010000021.1"/>
</dbReference>
<dbReference type="Gene3D" id="2.80.10.50">
    <property type="match status" value="1"/>
</dbReference>
<proteinExistence type="predicted"/>
<dbReference type="InterPro" id="IPR000772">
    <property type="entry name" value="Ricin_B_lectin"/>
</dbReference>
<keyword evidence="1" id="KW-0732">Signal</keyword>
<accession>A0A931CG29</accession>
<evidence type="ECO:0000256" key="1">
    <source>
        <dbReference type="SAM" id="SignalP"/>
    </source>
</evidence>
<organism evidence="3 4">
    <name type="scientific">Actinoplanes aureus</name>
    <dbReference type="NCBI Taxonomy" id="2792083"/>
    <lineage>
        <taxon>Bacteria</taxon>
        <taxon>Bacillati</taxon>
        <taxon>Actinomycetota</taxon>
        <taxon>Actinomycetes</taxon>
        <taxon>Micromonosporales</taxon>
        <taxon>Micromonosporaceae</taxon>
        <taxon>Actinoplanes</taxon>
    </lineage>
</organism>
<feature type="signal peptide" evidence="1">
    <location>
        <begin position="1"/>
        <end position="30"/>
    </location>
</feature>
<evidence type="ECO:0000313" key="4">
    <source>
        <dbReference type="Proteomes" id="UP000598146"/>
    </source>
</evidence>
<evidence type="ECO:0000259" key="2">
    <source>
        <dbReference type="Pfam" id="PF00652"/>
    </source>
</evidence>
<evidence type="ECO:0000313" key="3">
    <source>
        <dbReference type="EMBL" id="MBG0566571.1"/>
    </source>
</evidence>
<dbReference type="AlphaFoldDB" id="A0A931CG29"/>
<name>A0A931CG29_9ACTN</name>
<protein>
    <submittedName>
        <fullName evidence="3">RICIN domain-containing protein</fullName>
    </submittedName>
</protein>
<keyword evidence="4" id="KW-1185">Reference proteome</keyword>
<sequence length="176" mass="19734">MSRSRTISMFAAVMATILGVVLAPASPALAYSGPYQIKFEHSGKCLDLYQNKAVDGAKVQQWTCASPSSTNRNHQQWVFEWTSDDGHAQIRKWNTNYCLNGDGNNGGRVYLWNCGTSMVWKGYKMHGGPPDWYQMTGYGRQVCIDMPHSSLADGQQPQLWSCVNSSGNQHLTWYPF</sequence>
<dbReference type="Proteomes" id="UP000598146">
    <property type="component" value="Unassembled WGS sequence"/>
</dbReference>
<gene>
    <name evidence="3" type="ORF">I4J89_34515</name>
</gene>
<comment type="caution">
    <text evidence="3">The sequence shown here is derived from an EMBL/GenBank/DDBJ whole genome shotgun (WGS) entry which is preliminary data.</text>
</comment>
<feature type="domain" description="Ricin B lectin" evidence="2">
    <location>
        <begin position="35"/>
        <end position="117"/>
    </location>
</feature>
<feature type="chain" id="PRO_5036882295" evidence="1">
    <location>
        <begin position="31"/>
        <end position="176"/>
    </location>
</feature>
<dbReference type="Pfam" id="PF00652">
    <property type="entry name" value="Ricin_B_lectin"/>
    <property type="match status" value="1"/>
</dbReference>
<dbReference type="EMBL" id="JADQTO010000021">
    <property type="protein sequence ID" value="MBG0566571.1"/>
    <property type="molecule type" value="Genomic_DNA"/>
</dbReference>
<dbReference type="InterPro" id="IPR035992">
    <property type="entry name" value="Ricin_B-like_lectins"/>
</dbReference>